<dbReference type="SUPFAM" id="SSF53448">
    <property type="entry name" value="Nucleotide-diphospho-sugar transferases"/>
    <property type="match status" value="1"/>
</dbReference>
<comment type="caution">
    <text evidence="9">The sequence shown here is derived from an EMBL/GenBank/DDBJ whole genome shotgun (WGS) entry which is preliminary data.</text>
</comment>
<proteinExistence type="predicted"/>
<dbReference type="EMBL" id="VZDO01000022">
    <property type="protein sequence ID" value="KAB0676568.1"/>
    <property type="molecule type" value="Genomic_DNA"/>
</dbReference>
<accession>A0A7V7PL10</accession>
<feature type="transmembrane region" description="Helical" evidence="7">
    <location>
        <begin position="608"/>
        <end position="627"/>
    </location>
</feature>
<dbReference type="InterPro" id="IPR001173">
    <property type="entry name" value="Glyco_trans_2-like"/>
</dbReference>
<evidence type="ECO:0000313" key="10">
    <source>
        <dbReference type="Proteomes" id="UP000432089"/>
    </source>
</evidence>
<evidence type="ECO:0000313" key="9">
    <source>
        <dbReference type="EMBL" id="KAB0676568.1"/>
    </source>
</evidence>
<gene>
    <name evidence="9" type="ORF">F6X38_21015</name>
</gene>
<dbReference type="InterPro" id="IPR050321">
    <property type="entry name" value="Glycosyltr_2/OpgH_subfam"/>
</dbReference>
<dbReference type="PANTHER" id="PTHR43867">
    <property type="entry name" value="CELLULOSE SYNTHASE CATALYTIC SUBUNIT A [UDP-FORMING]"/>
    <property type="match status" value="1"/>
</dbReference>
<comment type="subcellular location">
    <subcellularLocation>
        <location evidence="1">Membrane</location>
        <topology evidence="1">Multi-pass membrane protein</topology>
    </subcellularLocation>
</comment>
<dbReference type="Proteomes" id="UP000432089">
    <property type="component" value="Unassembled WGS sequence"/>
</dbReference>
<evidence type="ECO:0000256" key="5">
    <source>
        <dbReference type="ARBA" id="ARBA00022989"/>
    </source>
</evidence>
<dbReference type="GO" id="GO:0016020">
    <property type="term" value="C:membrane"/>
    <property type="evidence" value="ECO:0007669"/>
    <property type="project" value="UniProtKB-SubCell"/>
</dbReference>
<evidence type="ECO:0000256" key="6">
    <source>
        <dbReference type="ARBA" id="ARBA00023136"/>
    </source>
</evidence>
<keyword evidence="6 7" id="KW-0472">Membrane</keyword>
<protein>
    <submittedName>
        <fullName evidence="9">Glycosyltransferase</fullName>
    </submittedName>
</protein>
<keyword evidence="4 7" id="KW-0812">Transmembrane</keyword>
<name>A0A7V7PL10_9HYPH</name>
<keyword evidence="3 9" id="KW-0808">Transferase</keyword>
<keyword evidence="5 7" id="KW-1133">Transmembrane helix</keyword>
<feature type="transmembrane region" description="Helical" evidence="7">
    <location>
        <begin position="208"/>
        <end position="228"/>
    </location>
</feature>
<dbReference type="Pfam" id="PF13632">
    <property type="entry name" value="Glyco_trans_2_3"/>
    <property type="match status" value="1"/>
</dbReference>
<evidence type="ECO:0000259" key="8">
    <source>
        <dbReference type="Pfam" id="PF13632"/>
    </source>
</evidence>
<dbReference type="InterPro" id="IPR029044">
    <property type="entry name" value="Nucleotide-diphossugar_trans"/>
</dbReference>
<feature type="transmembrane region" description="Helical" evidence="7">
    <location>
        <begin position="574"/>
        <end position="596"/>
    </location>
</feature>
<evidence type="ECO:0000256" key="7">
    <source>
        <dbReference type="SAM" id="Phobius"/>
    </source>
</evidence>
<evidence type="ECO:0000256" key="3">
    <source>
        <dbReference type="ARBA" id="ARBA00022679"/>
    </source>
</evidence>
<evidence type="ECO:0000256" key="2">
    <source>
        <dbReference type="ARBA" id="ARBA00022676"/>
    </source>
</evidence>
<keyword evidence="10" id="KW-1185">Reference proteome</keyword>
<evidence type="ECO:0000256" key="1">
    <source>
        <dbReference type="ARBA" id="ARBA00004141"/>
    </source>
</evidence>
<dbReference type="Gene3D" id="3.90.550.10">
    <property type="entry name" value="Spore Coat Polysaccharide Biosynthesis Protein SpsA, Chain A"/>
    <property type="match status" value="1"/>
</dbReference>
<feature type="transmembrane region" description="Helical" evidence="7">
    <location>
        <begin position="529"/>
        <end position="554"/>
    </location>
</feature>
<evidence type="ECO:0000256" key="4">
    <source>
        <dbReference type="ARBA" id="ARBA00022692"/>
    </source>
</evidence>
<sequence>MVSIRMREQDHATGLPSIALPYGPNASNGKRDDDTIEVLSIPATDRVAADPLADVLACLGVDQVQYAAARYAAAVNGTDSAAELVAAGLIDEALLADTVAETLRLRRPDAPPPAIAEVGLAGSRRILRTAEPTPRVLIAPRLEDLVPVVDFLTAKPFLARQTEVASLRELDTARAEATRAERSDLARLSLSRDRLDLSARLTVTGSQGFVAALVLTGMLALVLFTWWGGVAAHLATLLLYLGCIALRFGAAIDLLRTSGGRRELIHVAACQERHPTYSVLVALRNEGPDTVGTLVEALDMLRWPRSKLQILLICEADDAATVAVVREAIRGRPCFRLEEVPPSHPRTKPKALNFTLPLATGEFVALFDAEDKPSPDQLLTAWAAFRAADASLACVQAPLVVTNGTKGWLPAHFALEYAALFFGLLPWLAERRMPLPLGGTSNHFRREALVAVGGWDSHNVTEDADLGMRFSRHGYRTGTIASPTCEEAPLRWRDWRNQRTRWMKGYAQTWLIHMRKPATLMRELGIRDFCVFQLLFAGMLLSSALNTVVLALLLRDLGGLLVHGWLGRTQGLLLALDGLVLVAGFGTYATLATLCSRRSGRTGILREIWTLPAYWLLVSLATLRALYQLWRAPQLWEKTPHGEAARRVRADERQRRPDTIPSIGAAVPLLER</sequence>
<feature type="transmembrane region" description="Helical" evidence="7">
    <location>
        <begin position="234"/>
        <end position="255"/>
    </location>
</feature>
<organism evidence="9 10">
    <name type="scientific">Plantimonas leprariae</name>
    <dbReference type="NCBI Taxonomy" id="2615207"/>
    <lineage>
        <taxon>Bacteria</taxon>
        <taxon>Pseudomonadati</taxon>
        <taxon>Pseudomonadota</taxon>
        <taxon>Alphaproteobacteria</taxon>
        <taxon>Hyphomicrobiales</taxon>
        <taxon>Aurantimonadaceae</taxon>
        <taxon>Plantimonas</taxon>
    </lineage>
</organism>
<dbReference type="PANTHER" id="PTHR43867:SF2">
    <property type="entry name" value="CELLULOSE SYNTHASE CATALYTIC SUBUNIT A [UDP-FORMING]"/>
    <property type="match status" value="1"/>
</dbReference>
<feature type="domain" description="Glycosyltransferase 2-like" evidence="8">
    <location>
        <begin position="364"/>
        <end position="554"/>
    </location>
</feature>
<dbReference type="AlphaFoldDB" id="A0A7V7PL10"/>
<dbReference type="GO" id="GO:0016757">
    <property type="term" value="F:glycosyltransferase activity"/>
    <property type="evidence" value="ECO:0007669"/>
    <property type="project" value="UniProtKB-KW"/>
</dbReference>
<reference evidence="9 10" key="1">
    <citation type="submission" date="2019-09" db="EMBL/GenBank/DDBJ databases">
        <title>YIM 132180 draft genome.</title>
        <authorList>
            <person name="Zhang K."/>
        </authorList>
    </citation>
    <scope>NUCLEOTIDE SEQUENCE [LARGE SCALE GENOMIC DNA]</scope>
    <source>
        <strain evidence="9 10">YIM 132180</strain>
    </source>
</reference>
<keyword evidence="2" id="KW-0328">Glycosyltransferase</keyword>